<feature type="transmembrane region" description="Helical" evidence="1">
    <location>
        <begin position="135"/>
        <end position="158"/>
    </location>
</feature>
<proteinExistence type="predicted"/>
<evidence type="ECO:0008006" key="4">
    <source>
        <dbReference type="Google" id="ProtNLM"/>
    </source>
</evidence>
<sequence length="203" mass="21759">MNGVNLPDAILGKCGVAVLGVGTILHVVGLATVEWTVFNADSVFKTDSVEIKYGLWKICTSDKCVGIIGNNFEFRDYFEDFDDRATFLQNRSPDVSALKASEACAILGMLASFVATAVAAGRIAMPMLGMSTKYLFPFIPLAASMTSFVFILVAVIVWALRVHTRLVCTYGLDTSIGYSFILCLVAGILINIGGVLGVLDKKA</sequence>
<accession>A0AAV2HMS1</accession>
<dbReference type="Proteomes" id="UP001497497">
    <property type="component" value="Unassembled WGS sequence"/>
</dbReference>
<keyword evidence="1" id="KW-1133">Transmembrane helix</keyword>
<feature type="transmembrane region" description="Helical" evidence="1">
    <location>
        <begin position="178"/>
        <end position="199"/>
    </location>
</feature>
<evidence type="ECO:0000313" key="2">
    <source>
        <dbReference type="EMBL" id="CAL1535350.1"/>
    </source>
</evidence>
<keyword evidence="3" id="KW-1185">Reference proteome</keyword>
<protein>
    <recommendedName>
        <fullName evidence="4">Claudin</fullName>
    </recommendedName>
</protein>
<dbReference type="Gene3D" id="1.20.140.150">
    <property type="match status" value="1"/>
</dbReference>
<comment type="caution">
    <text evidence="2">The sequence shown here is derived from an EMBL/GenBank/DDBJ whole genome shotgun (WGS) entry which is preliminary data.</text>
</comment>
<gene>
    <name evidence="2" type="ORF">GSLYS_00009310001</name>
</gene>
<dbReference type="EMBL" id="CAXITT010000199">
    <property type="protein sequence ID" value="CAL1535350.1"/>
    <property type="molecule type" value="Genomic_DNA"/>
</dbReference>
<evidence type="ECO:0000256" key="1">
    <source>
        <dbReference type="SAM" id="Phobius"/>
    </source>
</evidence>
<dbReference type="AlphaFoldDB" id="A0AAV2HMS1"/>
<organism evidence="2 3">
    <name type="scientific">Lymnaea stagnalis</name>
    <name type="common">Great pond snail</name>
    <name type="synonym">Helix stagnalis</name>
    <dbReference type="NCBI Taxonomy" id="6523"/>
    <lineage>
        <taxon>Eukaryota</taxon>
        <taxon>Metazoa</taxon>
        <taxon>Spiralia</taxon>
        <taxon>Lophotrochozoa</taxon>
        <taxon>Mollusca</taxon>
        <taxon>Gastropoda</taxon>
        <taxon>Heterobranchia</taxon>
        <taxon>Euthyneura</taxon>
        <taxon>Panpulmonata</taxon>
        <taxon>Hygrophila</taxon>
        <taxon>Lymnaeoidea</taxon>
        <taxon>Lymnaeidae</taxon>
        <taxon>Lymnaea</taxon>
    </lineage>
</organism>
<name>A0AAV2HMS1_LYMST</name>
<feature type="transmembrane region" description="Helical" evidence="1">
    <location>
        <begin position="105"/>
        <end position="123"/>
    </location>
</feature>
<reference evidence="2 3" key="1">
    <citation type="submission" date="2024-04" db="EMBL/GenBank/DDBJ databases">
        <authorList>
            <consortium name="Genoscope - CEA"/>
            <person name="William W."/>
        </authorList>
    </citation>
    <scope>NUCLEOTIDE SEQUENCE [LARGE SCALE GENOMIC DNA]</scope>
</reference>
<evidence type="ECO:0000313" key="3">
    <source>
        <dbReference type="Proteomes" id="UP001497497"/>
    </source>
</evidence>
<keyword evidence="1" id="KW-0472">Membrane</keyword>
<keyword evidence="1" id="KW-0812">Transmembrane</keyword>